<evidence type="ECO:0000256" key="3">
    <source>
        <dbReference type="PROSITE-ProRule" id="PRU00464"/>
    </source>
</evidence>
<feature type="domain" description="HIT" evidence="4">
    <location>
        <begin position="12"/>
        <end position="121"/>
    </location>
</feature>
<dbReference type="AlphaFoldDB" id="A0A4D4J861"/>
<dbReference type="InterPro" id="IPR001310">
    <property type="entry name" value="Histidine_triad_HIT"/>
</dbReference>
<dbReference type="EMBL" id="BJFL01000014">
    <property type="protein sequence ID" value="GDY31412.1"/>
    <property type="molecule type" value="Genomic_DNA"/>
</dbReference>
<dbReference type="PANTHER" id="PTHR23089">
    <property type="entry name" value="HISTIDINE TRIAD HIT PROTEIN"/>
    <property type="match status" value="1"/>
</dbReference>
<feature type="short sequence motif" description="Histidine triad motif" evidence="2 3">
    <location>
        <begin position="105"/>
        <end position="109"/>
    </location>
</feature>
<dbReference type="CDD" id="cd01276">
    <property type="entry name" value="PKCI_related"/>
    <property type="match status" value="1"/>
</dbReference>
<evidence type="ECO:0000256" key="1">
    <source>
        <dbReference type="PIRSR" id="PIRSR601310-1"/>
    </source>
</evidence>
<protein>
    <submittedName>
        <fullName evidence="5">Histidine triad nucleotide-binding protein</fullName>
    </submittedName>
</protein>
<dbReference type="SUPFAM" id="SSF54197">
    <property type="entry name" value="HIT-like"/>
    <property type="match status" value="1"/>
</dbReference>
<keyword evidence="6" id="KW-1185">Reference proteome</keyword>
<dbReference type="Gene3D" id="3.30.428.10">
    <property type="entry name" value="HIT-like"/>
    <property type="match status" value="1"/>
</dbReference>
<evidence type="ECO:0000256" key="2">
    <source>
        <dbReference type="PIRSR" id="PIRSR601310-3"/>
    </source>
</evidence>
<evidence type="ECO:0000313" key="5">
    <source>
        <dbReference type="EMBL" id="GDY31412.1"/>
    </source>
</evidence>
<accession>A0A4D4J861</accession>
<dbReference type="OrthoDB" id="9784774at2"/>
<reference evidence="6" key="1">
    <citation type="submission" date="2019-04" db="EMBL/GenBank/DDBJ databases">
        <title>Draft genome sequence of Pseudonocardiaceae bacterium SL3-2-4.</title>
        <authorList>
            <person name="Ningsih F."/>
            <person name="Yokota A."/>
            <person name="Sakai Y."/>
            <person name="Nanatani K."/>
            <person name="Yabe S."/>
            <person name="Oetari A."/>
            <person name="Sjamsuridzal W."/>
        </authorList>
    </citation>
    <scope>NUCLEOTIDE SEQUENCE [LARGE SCALE GENOMIC DNA]</scope>
    <source>
        <strain evidence="6">SL3-2-4</strain>
    </source>
</reference>
<dbReference type="GO" id="GO:0003824">
    <property type="term" value="F:catalytic activity"/>
    <property type="evidence" value="ECO:0007669"/>
    <property type="project" value="InterPro"/>
</dbReference>
<dbReference type="Proteomes" id="UP000298860">
    <property type="component" value="Unassembled WGS sequence"/>
</dbReference>
<comment type="caution">
    <text evidence="5">The sequence shown here is derived from an EMBL/GenBank/DDBJ whole genome shotgun (WGS) entry which is preliminary data.</text>
</comment>
<gene>
    <name evidence="5" type="primary">hit</name>
    <name evidence="5" type="ORF">GTS_30450</name>
</gene>
<evidence type="ECO:0000313" key="6">
    <source>
        <dbReference type="Proteomes" id="UP000298860"/>
    </source>
</evidence>
<feature type="active site" description="Tele-AMP-histidine intermediate" evidence="1">
    <location>
        <position position="107"/>
    </location>
</feature>
<name>A0A4D4J861_9PSEU</name>
<evidence type="ECO:0000259" key="4">
    <source>
        <dbReference type="PROSITE" id="PS51084"/>
    </source>
</evidence>
<dbReference type="InterPro" id="IPR011146">
    <property type="entry name" value="HIT-like"/>
</dbReference>
<proteinExistence type="predicted"/>
<dbReference type="PRINTS" id="PR00332">
    <property type="entry name" value="HISTRIAD"/>
</dbReference>
<dbReference type="RefSeq" id="WP_137814491.1">
    <property type="nucleotide sequence ID" value="NZ_BJFL01000014.1"/>
</dbReference>
<dbReference type="InterPro" id="IPR036265">
    <property type="entry name" value="HIT-like_sf"/>
</dbReference>
<organism evidence="5 6">
    <name type="scientific">Gandjariella thermophila</name>
    <dbReference type="NCBI Taxonomy" id="1931992"/>
    <lineage>
        <taxon>Bacteria</taxon>
        <taxon>Bacillati</taxon>
        <taxon>Actinomycetota</taxon>
        <taxon>Actinomycetes</taxon>
        <taxon>Pseudonocardiales</taxon>
        <taxon>Pseudonocardiaceae</taxon>
        <taxon>Gandjariella</taxon>
    </lineage>
</organism>
<sequence>MSTVDTVDADCLFCKIVAGEVPATVVHRDDTTVAFRDIKPQAPTHVLIVPTAHIPDVATLAAADPELLADLFTTAAEVAKAEGIAEGGYRTLFNTGRDAGQTVFHAHLHLLGGTWLGALAGGSPGDAGSAG</sequence>
<dbReference type="PROSITE" id="PS51084">
    <property type="entry name" value="HIT_2"/>
    <property type="match status" value="1"/>
</dbReference>
<dbReference type="Pfam" id="PF01230">
    <property type="entry name" value="HIT"/>
    <property type="match status" value="1"/>
</dbReference>